<dbReference type="PROSITE" id="PS51465">
    <property type="entry name" value="KAZAL_2"/>
    <property type="match status" value="1"/>
</dbReference>
<dbReference type="KEGG" id="mbr:MONBRDRAFT_28489"/>
<feature type="signal peptide" evidence="2">
    <location>
        <begin position="1"/>
        <end position="21"/>
    </location>
</feature>
<evidence type="ECO:0000313" key="4">
    <source>
        <dbReference type="EMBL" id="EDQ86241.1"/>
    </source>
</evidence>
<dbReference type="Gene3D" id="2.10.220.10">
    <property type="entry name" value="Hormone Receptor, Insulin-like Growth Factor Receptor 1, Chain A, domain 2"/>
    <property type="match status" value="1"/>
</dbReference>
<sequence length="207" mass="21136">MAQFSFLALMSVLLATATVLAAPADDNMGSGSGMAALCDSGCQTCTETGYCQACMYPLHLLDGGCTLACPVGLKSQRIQLAGSLYLLCVPEEDDVDSGSGSGDGELEGSGSGDAGLEDDDATGSCDCINDELDPVCWVENQITLPSPCHARCLQIVWTPGACVLENNDDDEQQAAAAALVTDQEGAPAASGWDREATITVAALSGGM</sequence>
<dbReference type="CDD" id="cd00064">
    <property type="entry name" value="FU"/>
    <property type="match status" value="1"/>
</dbReference>
<dbReference type="Proteomes" id="UP000001357">
    <property type="component" value="Unassembled WGS sequence"/>
</dbReference>
<dbReference type="InterPro" id="IPR009030">
    <property type="entry name" value="Growth_fac_rcpt_cys_sf"/>
</dbReference>
<accession>A9V8B4</accession>
<evidence type="ECO:0000256" key="1">
    <source>
        <dbReference type="SAM" id="MobiDB-lite"/>
    </source>
</evidence>
<evidence type="ECO:0000256" key="2">
    <source>
        <dbReference type="SAM" id="SignalP"/>
    </source>
</evidence>
<reference evidence="4 5" key="1">
    <citation type="journal article" date="2008" name="Nature">
        <title>The genome of the choanoflagellate Monosiga brevicollis and the origin of metazoans.</title>
        <authorList>
            <consortium name="JGI Sequencing"/>
            <person name="King N."/>
            <person name="Westbrook M.J."/>
            <person name="Young S.L."/>
            <person name="Kuo A."/>
            <person name="Abedin M."/>
            <person name="Chapman J."/>
            <person name="Fairclough S."/>
            <person name="Hellsten U."/>
            <person name="Isogai Y."/>
            <person name="Letunic I."/>
            <person name="Marr M."/>
            <person name="Pincus D."/>
            <person name="Putnam N."/>
            <person name="Rokas A."/>
            <person name="Wright K.J."/>
            <person name="Zuzow R."/>
            <person name="Dirks W."/>
            <person name="Good M."/>
            <person name="Goodstein D."/>
            <person name="Lemons D."/>
            <person name="Li W."/>
            <person name="Lyons J.B."/>
            <person name="Morris A."/>
            <person name="Nichols S."/>
            <person name="Richter D.J."/>
            <person name="Salamov A."/>
            <person name="Bork P."/>
            <person name="Lim W.A."/>
            <person name="Manning G."/>
            <person name="Miller W.T."/>
            <person name="McGinnis W."/>
            <person name="Shapiro H."/>
            <person name="Tjian R."/>
            <person name="Grigoriev I.V."/>
            <person name="Rokhsar D."/>
        </authorList>
    </citation>
    <scope>NUCLEOTIDE SEQUENCE [LARGE SCALE GENOMIC DNA]</scope>
    <source>
        <strain evidence="5">MX1 / ATCC 50154</strain>
    </source>
</reference>
<proteinExistence type="predicted"/>
<feature type="domain" description="Kazal-like" evidence="3">
    <location>
        <begin position="119"/>
        <end position="164"/>
    </location>
</feature>
<organism evidence="4 5">
    <name type="scientific">Monosiga brevicollis</name>
    <name type="common">Choanoflagellate</name>
    <dbReference type="NCBI Taxonomy" id="81824"/>
    <lineage>
        <taxon>Eukaryota</taxon>
        <taxon>Choanoflagellata</taxon>
        <taxon>Craspedida</taxon>
        <taxon>Salpingoecidae</taxon>
        <taxon>Monosiga</taxon>
    </lineage>
</organism>
<feature type="compositionally biased region" description="Gly residues" evidence="1">
    <location>
        <begin position="99"/>
        <end position="113"/>
    </location>
</feature>
<dbReference type="SUPFAM" id="SSF57184">
    <property type="entry name" value="Growth factor receptor domain"/>
    <property type="match status" value="1"/>
</dbReference>
<keyword evidence="2" id="KW-0732">Signal</keyword>
<dbReference type="GeneID" id="5894141"/>
<feature type="region of interest" description="Disordered" evidence="1">
    <location>
        <begin position="96"/>
        <end position="115"/>
    </location>
</feature>
<keyword evidence="5" id="KW-1185">Reference proteome</keyword>
<dbReference type="InParanoid" id="A9V8B4"/>
<dbReference type="RefSeq" id="XP_001748911.1">
    <property type="nucleotide sequence ID" value="XM_001748859.1"/>
</dbReference>
<dbReference type="AlphaFoldDB" id="A9V8B4"/>
<evidence type="ECO:0000313" key="5">
    <source>
        <dbReference type="Proteomes" id="UP000001357"/>
    </source>
</evidence>
<dbReference type="InterPro" id="IPR006212">
    <property type="entry name" value="Furin_repeat"/>
</dbReference>
<feature type="chain" id="PRO_5002745236" description="Kazal-like domain-containing protein" evidence="2">
    <location>
        <begin position="22"/>
        <end position="207"/>
    </location>
</feature>
<dbReference type="InterPro" id="IPR002350">
    <property type="entry name" value="Kazal_dom"/>
</dbReference>
<protein>
    <recommendedName>
        <fullName evidence="3">Kazal-like domain-containing protein</fullName>
    </recommendedName>
</protein>
<gene>
    <name evidence="4" type="ORF">MONBRDRAFT_28489</name>
</gene>
<evidence type="ECO:0000259" key="3">
    <source>
        <dbReference type="PROSITE" id="PS51465"/>
    </source>
</evidence>
<dbReference type="EMBL" id="CH991567">
    <property type="protein sequence ID" value="EDQ86241.1"/>
    <property type="molecule type" value="Genomic_DNA"/>
</dbReference>
<name>A9V8B4_MONBE</name>
<dbReference type="SMART" id="SM00261">
    <property type="entry name" value="FU"/>
    <property type="match status" value="1"/>
</dbReference>